<feature type="compositionally biased region" description="Polar residues" evidence="1">
    <location>
        <begin position="913"/>
        <end position="925"/>
    </location>
</feature>
<feature type="compositionally biased region" description="Pro residues" evidence="1">
    <location>
        <begin position="601"/>
        <end position="615"/>
    </location>
</feature>
<organism evidence="2 3">
    <name type="scientific">Sclerotinia nivalis</name>
    <dbReference type="NCBI Taxonomy" id="352851"/>
    <lineage>
        <taxon>Eukaryota</taxon>
        <taxon>Fungi</taxon>
        <taxon>Dikarya</taxon>
        <taxon>Ascomycota</taxon>
        <taxon>Pezizomycotina</taxon>
        <taxon>Leotiomycetes</taxon>
        <taxon>Helotiales</taxon>
        <taxon>Sclerotiniaceae</taxon>
        <taxon>Sclerotinia</taxon>
    </lineage>
</organism>
<evidence type="ECO:0000313" key="2">
    <source>
        <dbReference type="EMBL" id="KAJ8060188.1"/>
    </source>
</evidence>
<feature type="compositionally biased region" description="Basic and acidic residues" evidence="1">
    <location>
        <begin position="514"/>
        <end position="529"/>
    </location>
</feature>
<dbReference type="PANTHER" id="PTHR36167:SF3">
    <property type="entry name" value="C2H2 FINGER DOMAIN TRANSCRIPTION FACTOR (EUROFUNG)-RELATED"/>
    <property type="match status" value="1"/>
</dbReference>
<feature type="compositionally biased region" description="Polar residues" evidence="1">
    <location>
        <begin position="721"/>
        <end position="740"/>
    </location>
</feature>
<feature type="compositionally biased region" description="Low complexity" evidence="1">
    <location>
        <begin position="546"/>
        <end position="560"/>
    </location>
</feature>
<dbReference type="GO" id="GO:0006355">
    <property type="term" value="P:regulation of DNA-templated transcription"/>
    <property type="evidence" value="ECO:0007669"/>
    <property type="project" value="InterPro"/>
</dbReference>
<dbReference type="Proteomes" id="UP001152300">
    <property type="component" value="Unassembled WGS sequence"/>
</dbReference>
<evidence type="ECO:0000256" key="1">
    <source>
        <dbReference type="SAM" id="MobiDB-lite"/>
    </source>
</evidence>
<accession>A0A9X0ADH1</accession>
<protein>
    <recommendedName>
        <fullName evidence="4">Fungal N-terminal domain-containing protein</fullName>
    </recommendedName>
</protein>
<dbReference type="OrthoDB" id="5431013at2759"/>
<sequence length="1306" mass="144888">MALEVIGGIASIAQLAGTVYTISKTLYEVGEALSNAPSDIKDLARDLETFSDELHLLSTLLHGKDGRYADQVYRLTAKIIGDCATICTKIDRIIRKLRSGNMWAKVKWLYKEKEIVKLLARLRDLKLSLMGTLSVLSALRADHMMDSLGIQNSSLIGGQNGHDLSVETRKQVEDTRLKLAGMTMKDATQNCPASTTVFPSSVSLLSGSSSMALSSSATSGTYIGSAASRTPSTTSFAASAFISMATTPNSMPPILNSKALESVDSFHSAMSSQNEDGESLKIWRNEMALSAVKYFNIEKKDAEEWAMRLPVPSKIPATTATAEPLNLGENSPRPQVEDKPQEPCRDKVDADLEELASIVNFPASMGFAGLNMPGMGLSHAPNARKYGQLRTANNMHELGNDDEDSPSSQRPVDMGAQPQPSWLHFGAPPSNFPGKLQDPSDSHEVNASPSRIKPRDIQKELFGMPKSVPMDFQGKDEDDSFDKHSPTSLGYSPIDGDSPASEALQANAALTSSVEERERPNVSQFRDESTVDDSPLMDKQEGQEMKPVTSSKSTPTTTIKKASHNPFASDQDDLYGVAPEIESNPSKATEHGRKAQQQQPQIPPRLLPSQYPPPVHSNDEVIFSQSLHRNESMASYLSPYHTDTAATEQVEVQGQVYSQVQPGSGQNSRDASNTQGRNINTQIGNRNALTSPSQLPSLLDYQAQLTLLDDQNKRRLEMARQEQQAGRQQSLGSYPSNLANTAPQMNIRSDEHAQQYYQKQLMLLEEQNKERLMMAQQDQGDYQMQLMLLEGQNKERLMMAQQDQGDYQMQLMLLEGQNRKRLMMARLEQNQGDDQKQLMLLEKQNKKRLMMAQQEQHNQNLMLPPLTGHPQWQCQPPKSMTPHQVPATITSGGNIFDGIKNFSVDTNSIPLTPQTYQNSTAMPSRSSSLQMAQQGQASQLSSQPYQQLQMQRQQQMSQQSSHQFHEIQQSQRVQIQRQASQQSHTSVSQPYNQPPNLMRKSDKLMSLAAGHTEVISGPAPEEPKKNPSTQPIGRFLEREMAFFHHQNEASNQSLGGLWFRALKNVESFNHIICGNLQRLLAREDLFITSAAGSGPLVINPNWSANPRKERIAPHRQMFPRAASSIQRILDILGVMEETIGLKIGAIAWASLLSVVEDLLLLNPKLSIDSQIEIITELAEIASIIARYTVMENIYAQWKGMSLEKDYEQSLIDLSTHVLMYIGTLFSLPRDVGVNLDMKPYFHKIVEADATCRGLTVIVSSEVGAVDQKCSIEDISDDSDDSDDTVLTGDEKIRMQDMHLPGKRMRI</sequence>
<dbReference type="EMBL" id="JAPEIS010000013">
    <property type="protein sequence ID" value="KAJ8060188.1"/>
    <property type="molecule type" value="Genomic_DNA"/>
</dbReference>
<dbReference type="InterPro" id="IPR039327">
    <property type="entry name" value="CON7-like"/>
</dbReference>
<feature type="region of interest" description="Disordered" evidence="1">
    <location>
        <begin position="317"/>
        <end position="344"/>
    </location>
</feature>
<dbReference type="PANTHER" id="PTHR36167">
    <property type="entry name" value="C2H2 FINGER DOMAIN TRANSCRIPTION FACTOR (EUROFUNG)-RELATED"/>
    <property type="match status" value="1"/>
</dbReference>
<feature type="compositionally biased region" description="Low complexity" evidence="1">
    <location>
        <begin position="926"/>
        <end position="983"/>
    </location>
</feature>
<feature type="region of interest" description="Disordered" evidence="1">
    <location>
        <begin position="913"/>
        <end position="998"/>
    </location>
</feature>
<feature type="compositionally biased region" description="Polar residues" evidence="1">
    <location>
        <begin position="984"/>
        <end position="995"/>
    </location>
</feature>
<feature type="region of interest" description="Disordered" evidence="1">
    <location>
        <begin position="395"/>
        <end position="618"/>
    </location>
</feature>
<keyword evidence="3" id="KW-1185">Reference proteome</keyword>
<evidence type="ECO:0008006" key="4">
    <source>
        <dbReference type="Google" id="ProtNLM"/>
    </source>
</evidence>
<evidence type="ECO:0000313" key="3">
    <source>
        <dbReference type="Proteomes" id="UP001152300"/>
    </source>
</evidence>
<proteinExistence type="predicted"/>
<feature type="region of interest" description="Disordered" evidence="1">
    <location>
        <begin position="660"/>
        <end position="693"/>
    </location>
</feature>
<comment type="caution">
    <text evidence="2">The sequence shown here is derived from an EMBL/GenBank/DDBJ whole genome shotgun (WGS) entry which is preliminary data.</text>
</comment>
<gene>
    <name evidence="2" type="ORF">OCU04_010533</name>
</gene>
<name>A0A9X0ADH1_9HELO</name>
<feature type="region of interest" description="Disordered" evidence="1">
    <location>
        <begin position="717"/>
        <end position="740"/>
    </location>
</feature>
<reference evidence="2" key="1">
    <citation type="submission" date="2022-11" db="EMBL/GenBank/DDBJ databases">
        <title>Genome Resource of Sclerotinia nivalis Strain SnTB1, a Plant Pathogen Isolated from American Ginseng.</title>
        <authorList>
            <person name="Fan S."/>
        </authorList>
    </citation>
    <scope>NUCLEOTIDE SEQUENCE</scope>
    <source>
        <strain evidence="2">SnTB1</strain>
    </source>
</reference>
<feature type="compositionally biased region" description="Basic and acidic residues" evidence="1">
    <location>
        <begin position="335"/>
        <end position="344"/>
    </location>
</feature>